<name>A0AAD4DSW9_9AGAM</name>
<protein>
    <submittedName>
        <fullName evidence="2">Uncharacterized protein</fullName>
    </submittedName>
</protein>
<evidence type="ECO:0000313" key="2">
    <source>
        <dbReference type="EMBL" id="KAG1893335.1"/>
    </source>
</evidence>
<keyword evidence="3" id="KW-1185">Reference proteome</keyword>
<proteinExistence type="predicted"/>
<reference evidence="2" key="1">
    <citation type="journal article" date="2020" name="New Phytol.">
        <title>Comparative genomics reveals dynamic genome evolution in host specialist ectomycorrhizal fungi.</title>
        <authorList>
            <person name="Lofgren L.A."/>
            <person name="Nguyen N.H."/>
            <person name="Vilgalys R."/>
            <person name="Ruytinx J."/>
            <person name="Liao H.L."/>
            <person name="Branco S."/>
            <person name="Kuo A."/>
            <person name="LaButti K."/>
            <person name="Lipzen A."/>
            <person name="Andreopoulos W."/>
            <person name="Pangilinan J."/>
            <person name="Riley R."/>
            <person name="Hundley H."/>
            <person name="Na H."/>
            <person name="Barry K."/>
            <person name="Grigoriev I.V."/>
            <person name="Stajich J.E."/>
            <person name="Kennedy P.G."/>
        </authorList>
    </citation>
    <scope>NUCLEOTIDE SEQUENCE</scope>
    <source>
        <strain evidence="2">FC203</strain>
    </source>
</reference>
<dbReference type="AlphaFoldDB" id="A0AAD4DSW9"/>
<dbReference type="Proteomes" id="UP001195769">
    <property type="component" value="Unassembled WGS sequence"/>
</dbReference>
<dbReference type="RefSeq" id="XP_041218911.1">
    <property type="nucleotide sequence ID" value="XM_041369082.1"/>
</dbReference>
<comment type="caution">
    <text evidence="2">The sequence shown here is derived from an EMBL/GenBank/DDBJ whole genome shotgun (WGS) entry which is preliminary data.</text>
</comment>
<organism evidence="2 3">
    <name type="scientific">Suillus fuscotomentosus</name>
    <dbReference type="NCBI Taxonomy" id="1912939"/>
    <lineage>
        <taxon>Eukaryota</taxon>
        <taxon>Fungi</taxon>
        <taxon>Dikarya</taxon>
        <taxon>Basidiomycota</taxon>
        <taxon>Agaricomycotina</taxon>
        <taxon>Agaricomycetes</taxon>
        <taxon>Agaricomycetidae</taxon>
        <taxon>Boletales</taxon>
        <taxon>Suillineae</taxon>
        <taxon>Suillaceae</taxon>
        <taxon>Suillus</taxon>
    </lineage>
</organism>
<evidence type="ECO:0000313" key="3">
    <source>
        <dbReference type="Proteomes" id="UP001195769"/>
    </source>
</evidence>
<gene>
    <name evidence="2" type="ORF">F5891DRAFT_1207705</name>
</gene>
<feature type="region of interest" description="Disordered" evidence="1">
    <location>
        <begin position="125"/>
        <end position="150"/>
    </location>
</feature>
<dbReference type="EMBL" id="JABBWK010000102">
    <property type="protein sequence ID" value="KAG1893335.1"/>
    <property type="molecule type" value="Genomic_DNA"/>
</dbReference>
<accession>A0AAD4DSW9</accession>
<dbReference type="GeneID" id="64663380"/>
<sequence>MPLDQDIVREMWVGNLKASATARNRQSNIDAAPTFCEPHARSASELVLELTVPGSPAGSDRNDPGDNGANVIELVPQALLPIPHYVENTVSPNTYYFSASDLPLPLLIPPSLYHPEPPVPKLAYSRPSRDWPRSPLRLQTPPHSHSLETDEHPLFSFNKRDTMLAKVGIDQKNLIKEIRHIAHWCGTGRGVFEIFLASAGCRRIIGEMS</sequence>
<evidence type="ECO:0000256" key="1">
    <source>
        <dbReference type="SAM" id="MobiDB-lite"/>
    </source>
</evidence>